<evidence type="ECO:0000256" key="1">
    <source>
        <dbReference type="PIRSR" id="PIRSR016184-1"/>
    </source>
</evidence>
<dbReference type="NCBIfam" id="TIGR00654">
    <property type="entry name" value="PhzF_family"/>
    <property type="match status" value="1"/>
</dbReference>
<dbReference type="EMBL" id="BTFZ01000012">
    <property type="protein sequence ID" value="GMM37504.1"/>
    <property type="molecule type" value="Genomic_DNA"/>
</dbReference>
<keyword evidence="3" id="KW-1185">Reference proteome</keyword>
<reference evidence="2 3" key="1">
    <citation type="journal article" date="2023" name="Elife">
        <title>Identification of key yeast species and microbe-microbe interactions impacting larval growth of Drosophila in the wild.</title>
        <authorList>
            <person name="Mure A."/>
            <person name="Sugiura Y."/>
            <person name="Maeda R."/>
            <person name="Honda K."/>
            <person name="Sakurai N."/>
            <person name="Takahashi Y."/>
            <person name="Watada M."/>
            <person name="Katoh T."/>
            <person name="Gotoh A."/>
            <person name="Gotoh Y."/>
            <person name="Taniguchi I."/>
            <person name="Nakamura K."/>
            <person name="Hayashi T."/>
            <person name="Katayama T."/>
            <person name="Uemura T."/>
            <person name="Hattori Y."/>
        </authorList>
    </citation>
    <scope>NUCLEOTIDE SEQUENCE [LARGE SCALE GENOMIC DNA]</scope>
    <source>
        <strain evidence="2 3">SC-9</strain>
    </source>
</reference>
<dbReference type="Gene3D" id="3.10.310.10">
    <property type="entry name" value="Diaminopimelate Epimerase, Chain A, domain 1"/>
    <property type="match status" value="2"/>
</dbReference>
<name>A0AAV5QRX3_9ASCO</name>
<proteinExistence type="predicted"/>
<feature type="active site" evidence="1">
    <location>
        <position position="48"/>
    </location>
</feature>
<dbReference type="AlphaFoldDB" id="A0AAV5QRX3"/>
<dbReference type="SUPFAM" id="SSF54506">
    <property type="entry name" value="Diaminopimelate epimerase-like"/>
    <property type="match status" value="1"/>
</dbReference>
<dbReference type="InterPro" id="IPR003719">
    <property type="entry name" value="Phenazine_PhzF-like"/>
</dbReference>
<dbReference type="GO" id="GO:0005737">
    <property type="term" value="C:cytoplasm"/>
    <property type="evidence" value="ECO:0007669"/>
    <property type="project" value="TreeGrafter"/>
</dbReference>
<evidence type="ECO:0000313" key="2">
    <source>
        <dbReference type="EMBL" id="GMM37504.1"/>
    </source>
</evidence>
<sequence>MSRKYQFKQVDVFTKSPFSGNPLAVVFDADDLEVSEMQKITAWTNLSEAVFFLKKSDPKADYKIKIFSPTYELPFAGHPTLGAAYSAIESGIVDLDDIIENKNGTMIQECKIGLVELKVTRHSKIVDELKGLDISIAFKSPTPEFIEVSPASQLGFLKGFNLSESQGLKFLTVKIGITWCIAQFPNPELLLSIEPNMDQIKKMSIEENVDGITCFAFYPDSKSYEVRTFAPAADTPEDPVCGSGNAAVSCFMSHVLGLTGEFSGRQGKILGRDGQIGLTVTENSSNNYVAGKAITVVNGTIVA</sequence>
<gene>
    <name evidence="2" type="ORF">DASC09_048290</name>
</gene>
<dbReference type="GeneID" id="90075479"/>
<organism evidence="2 3">
    <name type="scientific">Saccharomycopsis crataegensis</name>
    <dbReference type="NCBI Taxonomy" id="43959"/>
    <lineage>
        <taxon>Eukaryota</taxon>
        <taxon>Fungi</taxon>
        <taxon>Dikarya</taxon>
        <taxon>Ascomycota</taxon>
        <taxon>Saccharomycotina</taxon>
        <taxon>Saccharomycetes</taxon>
        <taxon>Saccharomycopsidaceae</taxon>
        <taxon>Saccharomycopsis</taxon>
    </lineage>
</organism>
<comment type="caution">
    <text evidence="2">The sequence shown here is derived from an EMBL/GenBank/DDBJ whole genome shotgun (WGS) entry which is preliminary data.</text>
</comment>
<evidence type="ECO:0000313" key="3">
    <source>
        <dbReference type="Proteomes" id="UP001360560"/>
    </source>
</evidence>
<accession>A0AAV5QRX3</accession>
<dbReference type="RefSeq" id="XP_064854500.1">
    <property type="nucleotide sequence ID" value="XM_064998428.1"/>
</dbReference>
<protein>
    <submittedName>
        <fullName evidence="2">Yhi9 protein</fullName>
    </submittedName>
</protein>
<dbReference type="GO" id="GO:0016853">
    <property type="term" value="F:isomerase activity"/>
    <property type="evidence" value="ECO:0007669"/>
    <property type="project" value="TreeGrafter"/>
</dbReference>
<dbReference type="PIRSF" id="PIRSF016184">
    <property type="entry name" value="PhzC_PhzF"/>
    <property type="match status" value="1"/>
</dbReference>
<dbReference type="PANTHER" id="PTHR13774:SF32">
    <property type="entry name" value="ANTISENSE-ENHANCING SEQUENCE 1"/>
    <property type="match status" value="1"/>
</dbReference>
<dbReference type="Proteomes" id="UP001360560">
    <property type="component" value="Unassembled WGS sequence"/>
</dbReference>
<dbReference type="PANTHER" id="PTHR13774">
    <property type="entry name" value="PHENAZINE BIOSYNTHESIS PROTEIN"/>
    <property type="match status" value="1"/>
</dbReference>
<dbReference type="Pfam" id="PF02567">
    <property type="entry name" value="PhzC-PhzF"/>
    <property type="match status" value="1"/>
</dbReference>